<evidence type="ECO:0000313" key="9">
    <source>
        <dbReference type="EMBL" id="UYQ71588.1"/>
    </source>
</evidence>
<dbReference type="Gene3D" id="3.30.70.1450">
    <property type="entry name" value="Regulator of K+ conductance, C-terminal domain"/>
    <property type="match status" value="2"/>
</dbReference>
<reference evidence="9" key="1">
    <citation type="submission" date="2022-10" db="EMBL/GenBank/DDBJ databases">
        <title>YIM 151497 complete genome.</title>
        <authorList>
            <person name="Chen X."/>
        </authorList>
    </citation>
    <scope>NUCLEOTIDE SEQUENCE</scope>
    <source>
        <strain evidence="9">YIM 151497</strain>
    </source>
</reference>
<evidence type="ECO:0000256" key="6">
    <source>
        <dbReference type="ARBA" id="ARBA00023136"/>
    </source>
</evidence>
<feature type="transmembrane region" description="Helical" evidence="7">
    <location>
        <begin position="37"/>
        <end position="57"/>
    </location>
</feature>
<dbReference type="SUPFAM" id="SSF116726">
    <property type="entry name" value="TrkA C-terminal domain-like"/>
    <property type="match status" value="2"/>
</dbReference>
<name>A0ABY6ILY8_9HYPH</name>
<dbReference type="Proteomes" id="UP001163882">
    <property type="component" value="Chromosome"/>
</dbReference>
<dbReference type="InterPro" id="IPR006037">
    <property type="entry name" value="RCK_C"/>
</dbReference>
<dbReference type="PANTHER" id="PTHR43652:SF2">
    <property type="entry name" value="BASIC AMINO ACID ANTIPORTER YFCC-RELATED"/>
    <property type="match status" value="1"/>
</dbReference>
<dbReference type="PROSITE" id="PS51202">
    <property type="entry name" value="RCK_C"/>
    <property type="match status" value="2"/>
</dbReference>
<evidence type="ECO:0000256" key="1">
    <source>
        <dbReference type="ARBA" id="ARBA00004141"/>
    </source>
</evidence>
<feature type="transmembrane region" description="Helical" evidence="7">
    <location>
        <begin position="482"/>
        <end position="503"/>
    </location>
</feature>
<feature type="transmembrane region" description="Helical" evidence="7">
    <location>
        <begin position="537"/>
        <end position="555"/>
    </location>
</feature>
<feature type="transmembrane region" description="Helical" evidence="7">
    <location>
        <begin position="144"/>
        <end position="169"/>
    </location>
</feature>
<evidence type="ECO:0000256" key="4">
    <source>
        <dbReference type="ARBA" id="ARBA00022737"/>
    </source>
</evidence>
<keyword evidence="3 7" id="KW-0812">Transmembrane</keyword>
<feature type="transmembrane region" description="Helical" evidence="7">
    <location>
        <begin position="103"/>
        <end position="132"/>
    </location>
</feature>
<dbReference type="InterPro" id="IPR051679">
    <property type="entry name" value="DASS-Related_Transporters"/>
</dbReference>
<dbReference type="Pfam" id="PF03600">
    <property type="entry name" value="CitMHS"/>
    <property type="match status" value="1"/>
</dbReference>
<dbReference type="RefSeq" id="WP_264225239.1">
    <property type="nucleotide sequence ID" value="NZ_CP107716.1"/>
</dbReference>
<feature type="transmembrane region" description="Helical" evidence="7">
    <location>
        <begin position="407"/>
        <end position="432"/>
    </location>
</feature>
<feature type="transmembrane region" description="Helical" evidence="7">
    <location>
        <begin position="64"/>
        <end position="83"/>
    </location>
</feature>
<sequence>MHLFASLIEPYGALIVGVVVVGLFIAFAREWRSPEVSAAIAVSVLILLNIVSVDDLLGVLSNSAPATIAGMFVISAALVRTGALESFATWATAGAKKHPYRSLLSFLLAIAVMSAFMNNTPLVMMMIPVAVAMAREMDTPASKLLIPVSFSAILGGTCTLIGTSTNILVDSVAQRNGMEPFHIFEMAPVGITVAVAGIVTMLLARGLLPDRTTVSSISLSEASKKFVLEAVIEDNSPHVGKKAREVAAFNRSDRQLIDVLRASFSLRRHIQDVVLQPGDVVVLRTSVAELLSMKEEGDLNVPESEHMQSLGSRTSSIVEVLMGPSSGILGKTLKHLRLRRRYGVYPLALHRRGANLAERFETAPIEVGDTLLIEGAPEDLRRMVEDYDLVNVSEPAERGFRRARAPIAIGVLIAVVVGAALGLMPIAGLAVIGAATVLATRCVEPDEAVQAVDWRILGLIIAMLGVGVGMENVGLIENIVQVIAPYLVALSPLFALGVVYILSSIITEIVTNNAVAVIVTPVAIGLASSLGLDPRPFVVAVMFAASASFLTPIGYQTNTLVYSAGGYKFFDFVRIGAVMNVVVFAIAMIMIPIVWPF</sequence>
<dbReference type="PROSITE" id="PS01271">
    <property type="entry name" value="NA_SULFATE"/>
    <property type="match status" value="1"/>
</dbReference>
<feature type="transmembrane region" description="Helical" evidence="7">
    <location>
        <begin position="452"/>
        <end position="470"/>
    </location>
</feature>
<feature type="domain" description="RCK C-terminal" evidence="8">
    <location>
        <begin position="214"/>
        <end position="299"/>
    </location>
</feature>
<evidence type="ECO:0000259" key="8">
    <source>
        <dbReference type="PROSITE" id="PS51202"/>
    </source>
</evidence>
<dbReference type="InterPro" id="IPR004680">
    <property type="entry name" value="Cit_transptr-like_dom"/>
</dbReference>
<feature type="transmembrane region" description="Helical" evidence="7">
    <location>
        <begin position="12"/>
        <end position="31"/>
    </location>
</feature>
<protein>
    <submittedName>
        <fullName evidence="9">SLC13 family permease</fullName>
    </submittedName>
</protein>
<proteinExistence type="predicted"/>
<keyword evidence="5 7" id="KW-1133">Transmembrane helix</keyword>
<gene>
    <name evidence="9" type="ORF">OF122_16295</name>
</gene>
<feature type="transmembrane region" description="Helical" evidence="7">
    <location>
        <begin position="509"/>
        <end position="530"/>
    </location>
</feature>
<dbReference type="InterPro" id="IPR036721">
    <property type="entry name" value="RCK_C_sf"/>
</dbReference>
<keyword evidence="10" id="KW-1185">Reference proteome</keyword>
<evidence type="ECO:0000256" key="7">
    <source>
        <dbReference type="SAM" id="Phobius"/>
    </source>
</evidence>
<evidence type="ECO:0000256" key="2">
    <source>
        <dbReference type="ARBA" id="ARBA00022448"/>
    </source>
</evidence>
<keyword evidence="4" id="KW-0677">Repeat</keyword>
<dbReference type="PANTHER" id="PTHR43652">
    <property type="entry name" value="BASIC AMINO ACID ANTIPORTER YFCC-RELATED"/>
    <property type="match status" value="1"/>
</dbReference>
<dbReference type="Pfam" id="PF02080">
    <property type="entry name" value="TrkA_C"/>
    <property type="match status" value="1"/>
</dbReference>
<evidence type="ECO:0000256" key="3">
    <source>
        <dbReference type="ARBA" id="ARBA00022692"/>
    </source>
</evidence>
<feature type="transmembrane region" description="Helical" evidence="7">
    <location>
        <begin position="575"/>
        <end position="595"/>
    </location>
</feature>
<feature type="domain" description="RCK C-terminal" evidence="8">
    <location>
        <begin position="305"/>
        <end position="389"/>
    </location>
</feature>
<feature type="transmembrane region" description="Helical" evidence="7">
    <location>
        <begin position="189"/>
        <end position="208"/>
    </location>
</feature>
<organism evidence="9 10">
    <name type="scientific">Pelagibacterium flavum</name>
    <dbReference type="NCBI Taxonomy" id="2984530"/>
    <lineage>
        <taxon>Bacteria</taxon>
        <taxon>Pseudomonadati</taxon>
        <taxon>Pseudomonadota</taxon>
        <taxon>Alphaproteobacteria</taxon>
        <taxon>Hyphomicrobiales</taxon>
        <taxon>Devosiaceae</taxon>
        <taxon>Pelagibacterium</taxon>
    </lineage>
</organism>
<dbReference type="InterPro" id="IPR031312">
    <property type="entry name" value="Na/sul_symport_CS"/>
</dbReference>
<evidence type="ECO:0000313" key="10">
    <source>
        <dbReference type="Proteomes" id="UP001163882"/>
    </source>
</evidence>
<accession>A0ABY6ILY8</accession>
<dbReference type="EMBL" id="CP107716">
    <property type="protein sequence ID" value="UYQ71588.1"/>
    <property type="molecule type" value="Genomic_DNA"/>
</dbReference>
<keyword evidence="2" id="KW-0813">Transport</keyword>
<comment type="subcellular location">
    <subcellularLocation>
        <location evidence="1">Membrane</location>
        <topology evidence="1">Multi-pass membrane protein</topology>
    </subcellularLocation>
</comment>
<evidence type="ECO:0000256" key="5">
    <source>
        <dbReference type="ARBA" id="ARBA00022989"/>
    </source>
</evidence>
<keyword evidence="6 7" id="KW-0472">Membrane</keyword>